<dbReference type="SMART" id="SM00382">
    <property type="entry name" value="AAA"/>
    <property type="match status" value="1"/>
</dbReference>
<dbReference type="InterPro" id="IPR003439">
    <property type="entry name" value="ABC_transporter-like_ATP-bd"/>
</dbReference>
<dbReference type="GeneID" id="60058826"/>
<dbReference type="OrthoDB" id="9802264at2"/>
<accession>A0A9X4XG72</accession>
<keyword evidence="2 4" id="KW-0067">ATP-binding</keyword>
<dbReference type="EMBL" id="WMQE01000062">
    <property type="protein sequence ID" value="MTK22804.1"/>
    <property type="molecule type" value="Genomic_DNA"/>
</dbReference>
<evidence type="ECO:0000256" key="1">
    <source>
        <dbReference type="ARBA" id="ARBA00022741"/>
    </source>
</evidence>
<dbReference type="Gene3D" id="3.40.50.300">
    <property type="entry name" value="P-loop containing nucleotide triphosphate hydrolases"/>
    <property type="match status" value="1"/>
</dbReference>
<proteinExistence type="predicted"/>
<comment type="caution">
    <text evidence="4">The sequence shown here is derived from an EMBL/GenBank/DDBJ whole genome shotgun (WGS) entry which is preliminary data.</text>
</comment>
<dbReference type="InterPro" id="IPR003593">
    <property type="entry name" value="AAA+_ATPase"/>
</dbReference>
<sequence>MIIVKNISKSFKERVIIDNFSLIIHDGDFLGIIGSSGSGKTTLINLLSLLEESDDGEITINNIVDPTSKERMLLRRNVLGNIFQNYALMENCTIKENLKIAIRYQKKKKYDFKEVLKRVGLEHIDLNTKIYELSGGEQQRIALARVILQDSQYIFADEPTGNLDEENTEKVFNILKELNQEGKTIILVTHDKGLAERCKRIIHL</sequence>
<dbReference type="RefSeq" id="WP_055166266.1">
    <property type="nucleotide sequence ID" value="NZ_CABJBH010000030.1"/>
</dbReference>
<dbReference type="InterPro" id="IPR027417">
    <property type="entry name" value="P-loop_NTPase"/>
</dbReference>
<evidence type="ECO:0000313" key="4">
    <source>
        <dbReference type="EMBL" id="MTK22804.1"/>
    </source>
</evidence>
<evidence type="ECO:0000313" key="5">
    <source>
        <dbReference type="Proteomes" id="UP000487649"/>
    </source>
</evidence>
<dbReference type="PROSITE" id="PS50893">
    <property type="entry name" value="ABC_TRANSPORTER_2"/>
    <property type="match status" value="1"/>
</dbReference>
<organism evidence="4 5">
    <name type="scientific">Turicibacter sanguinis</name>
    <dbReference type="NCBI Taxonomy" id="154288"/>
    <lineage>
        <taxon>Bacteria</taxon>
        <taxon>Bacillati</taxon>
        <taxon>Bacillota</taxon>
        <taxon>Erysipelotrichia</taxon>
        <taxon>Erysipelotrichales</taxon>
        <taxon>Turicibacteraceae</taxon>
        <taxon>Turicibacter</taxon>
    </lineage>
</organism>
<dbReference type="GO" id="GO:0016887">
    <property type="term" value="F:ATP hydrolysis activity"/>
    <property type="evidence" value="ECO:0007669"/>
    <property type="project" value="InterPro"/>
</dbReference>
<evidence type="ECO:0000256" key="2">
    <source>
        <dbReference type="ARBA" id="ARBA00022840"/>
    </source>
</evidence>
<dbReference type="InterPro" id="IPR017871">
    <property type="entry name" value="ABC_transporter-like_CS"/>
</dbReference>
<dbReference type="PROSITE" id="PS00211">
    <property type="entry name" value="ABC_TRANSPORTER_1"/>
    <property type="match status" value="1"/>
</dbReference>
<dbReference type="PANTHER" id="PTHR42798:SF2">
    <property type="entry name" value="ABC TRANSPORTER ATP-BINDING PROTEIN MG467-RELATED"/>
    <property type="match status" value="1"/>
</dbReference>
<dbReference type="Pfam" id="PF00005">
    <property type="entry name" value="ABC_tran"/>
    <property type="match status" value="1"/>
</dbReference>
<gene>
    <name evidence="4" type="ORF">GMA92_15525</name>
</gene>
<dbReference type="AlphaFoldDB" id="A0A9X4XG72"/>
<dbReference type="GO" id="GO:0005524">
    <property type="term" value="F:ATP binding"/>
    <property type="evidence" value="ECO:0007669"/>
    <property type="project" value="UniProtKB-KW"/>
</dbReference>
<dbReference type="Proteomes" id="UP000487649">
    <property type="component" value="Unassembled WGS sequence"/>
</dbReference>
<reference evidence="4 5" key="1">
    <citation type="journal article" date="2019" name="Nat. Med.">
        <title>A library of human gut bacterial isolates paired with longitudinal multiomics data enables mechanistic microbiome research.</title>
        <authorList>
            <person name="Poyet M."/>
            <person name="Groussin M."/>
            <person name="Gibbons S.M."/>
            <person name="Avila-Pacheco J."/>
            <person name="Jiang X."/>
            <person name="Kearney S.M."/>
            <person name="Perrotta A.R."/>
            <person name="Berdy B."/>
            <person name="Zhao S."/>
            <person name="Lieberman T.D."/>
            <person name="Swanson P.K."/>
            <person name="Smith M."/>
            <person name="Roesemann S."/>
            <person name="Alexander J.E."/>
            <person name="Rich S.A."/>
            <person name="Livny J."/>
            <person name="Vlamakis H."/>
            <person name="Clish C."/>
            <person name="Bullock K."/>
            <person name="Deik A."/>
            <person name="Scott J."/>
            <person name="Pierce K.A."/>
            <person name="Xavier R.J."/>
            <person name="Alm E.J."/>
        </authorList>
    </citation>
    <scope>NUCLEOTIDE SEQUENCE [LARGE SCALE GENOMIC DNA]</scope>
    <source>
        <strain evidence="4 5">BIOML-A198</strain>
    </source>
</reference>
<feature type="domain" description="ABC transporter" evidence="3">
    <location>
        <begin position="2"/>
        <end position="202"/>
    </location>
</feature>
<keyword evidence="1" id="KW-0547">Nucleotide-binding</keyword>
<evidence type="ECO:0000259" key="3">
    <source>
        <dbReference type="PROSITE" id="PS50893"/>
    </source>
</evidence>
<dbReference type="SUPFAM" id="SSF52540">
    <property type="entry name" value="P-loop containing nucleoside triphosphate hydrolases"/>
    <property type="match status" value="1"/>
</dbReference>
<name>A0A9X4XG72_9FIRM</name>
<protein>
    <submittedName>
        <fullName evidence="4">ATP-binding cassette domain-containing protein</fullName>
    </submittedName>
</protein>
<dbReference type="PANTHER" id="PTHR42798">
    <property type="entry name" value="LIPOPROTEIN-RELEASING SYSTEM ATP-BINDING PROTEIN LOLD"/>
    <property type="match status" value="1"/>
</dbReference>